<dbReference type="Pfam" id="PF00665">
    <property type="entry name" value="rve"/>
    <property type="match status" value="1"/>
</dbReference>
<dbReference type="SUPFAM" id="SSF53098">
    <property type="entry name" value="Ribonuclease H-like"/>
    <property type="match status" value="1"/>
</dbReference>
<accession>A0A1H6ZJE0</accession>
<evidence type="ECO:0000313" key="3">
    <source>
        <dbReference type="EMBL" id="SEJ53643.1"/>
    </source>
</evidence>
<dbReference type="InterPro" id="IPR012337">
    <property type="entry name" value="RNaseH-like_sf"/>
</dbReference>
<reference evidence="3 4" key="1">
    <citation type="submission" date="2016-10" db="EMBL/GenBank/DDBJ databases">
        <authorList>
            <person name="de Groot N.N."/>
        </authorList>
    </citation>
    <scope>NUCLEOTIDE SEQUENCE [LARGE SCALE GENOMIC DNA]</scope>
    <source>
        <strain evidence="3 4">DSM 373</strain>
    </source>
</reference>
<feature type="region of interest" description="Disordered" evidence="1">
    <location>
        <begin position="24"/>
        <end position="44"/>
    </location>
</feature>
<name>A0A1H6ZJE0_9GAMM</name>
<dbReference type="EMBL" id="FNYQ01000130">
    <property type="protein sequence ID" value="SEJ53643.1"/>
    <property type="molecule type" value="Genomic_DNA"/>
</dbReference>
<feature type="region of interest" description="Disordered" evidence="1">
    <location>
        <begin position="111"/>
        <end position="131"/>
    </location>
</feature>
<proteinExistence type="predicted"/>
<dbReference type="Proteomes" id="UP000199250">
    <property type="component" value="Unassembled WGS sequence"/>
</dbReference>
<dbReference type="AlphaFoldDB" id="A0A1H6ZJE0"/>
<protein>
    <submittedName>
        <fullName evidence="3">Putative transposase</fullName>
    </submittedName>
</protein>
<evidence type="ECO:0000256" key="1">
    <source>
        <dbReference type="SAM" id="MobiDB-lite"/>
    </source>
</evidence>
<feature type="domain" description="Integrase catalytic" evidence="2">
    <location>
        <begin position="48"/>
        <end position="105"/>
    </location>
</feature>
<evidence type="ECO:0000259" key="2">
    <source>
        <dbReference type="Pfam" id="PF00665"/>
    </source>
</evidence>
<organism evidence="3 4">
    <name type="scientific">Azotobacter beijerinckii</name>
    <dbReference type="NCBI Taxonomy" id="170623"/>
    <lineage>
        <taxon>Bacteria</taxon>
        <taxon>Pseudomonadati</taxon>
        <taxon>Pseudomonadota</taxon>
        <taxon>Gammaproteobacteria</taxon>
        <taxon>Pseudomonadales</taxon>
        <taxon>Pseudomonadaceae</taxon>
        <taxon>Azotobacter</taxon>
    </lineage>
</organism>
<gene>
    <name evidence="3" type="ORF">SAMN04244572_04386</name>
</gene>
<dbReference type="InterPro" id="IPR001584">
    <property type="entry name" value="Integrase_cat-core"/>
</dbReference>
<evidence type="ECO:0000313" key="4">
    <source>
        <dbReference type="Proteomes" id="UP000199250"/>
    </source>
</evidence>
<dbReference type="GO" id="GO:0015074">
    <property type="term" value="P:DNA integration"/>
    <property type="evidence" value="ECO:0007669"/>
    <property type="project" value="InterPro"/>
</dbReference>
<sequence>MPRLADEQRYPASESTIYRVLRAADQQHRRGRSQPPRTVKAPTSHVATAANPVWSWDITCLPTAVQGQYFYLYPIEDIYSRKAVGWEVYEQESGELGVALLQKMYDLGVAPSHSRPRVSDDTHTRNPCSGR</sequence>